<protein>
    <submittedName>
        <fullName evidence="6">FtsK/SpoIIIE family protein</fullName>
    </submittedName>
</protein>
<feature type="binding site" evidence="3">
    <location>
        <begin position="363"/>
        <end position="370"/>
    </location>
    <ligand>
        <name>ATP</name>
        <dbReference type="ChEBI" id="CHEBI:30616"/>
    </ligand>
</feature>
<dbReference type="AlphaFoldDB" id="A0A1H3RB57"/>
<evidence type="ECO:0000256" key="3">
    <source>
        <dbReference type="PROSITE-ProRule" id="PRU00289"/>
    </source>
</evidence>
<dbReference type="InterPro" id="IPR050206">
    <property type="entry name" value="FtsK/SpoIIIE/SftA"/>
</dbReference>
<keyword evidence="2 3" id="KW-0067">ATP-binding</keyword>
<dbReference type="PANTHER" id="PTHR22683">
    <property type="entry name" value="SPORULATION PROTEIN RELATED"/>
    <property type="match status" value="1"/>
</dbReference>
<reference evidence="7" key="1">
    <citation type="submission" date="2016-10" db="EMBL/GenBank/DDBJ databases">
        <authorList>
            <person name="Varghese N."/>
            <person name="Submissions S."/>
        </authorList>
    </citation>
    <scope>NUCLEOTIDE SEQUENCE [LARGE SCALE GENOMIC DNA]</scope>
    <source>
        <strain evidence="7">DSM 44718</strain>
    </source>
</reference>
<dbReference type="STRING" id="137265.SAMN05421684_3660"/>
<evidence type="ECO:0000256" key="2">
    <source>
        <dbReference type="ARBA" id="ARBA00022840"/>
    </source>
</evidence>
<keyword evidence="7" id="KW-1185">Reference proteome</keyword>
<evidence type="ECO:0000313" key="7">
    <source>
        <dbReference type="Proteomes" id="UP000199632"/>
    </source>
</evidence>
<evidence type="ECO:0000259" key="5">
    <source>
        <dbReference type="PROSITE" id="PS50901"/>
    </source>
</evidence>
<dbReference type="PANTHER" id="PTHR22683:SF41">
    <property type="entry name" value="DNA TRANSLOCASE FTSK"/>
    <property type="match status" value="1"/>
</dbReference>
<organism evidence="6 7">
    <name type="scientific">Asanoa ishikariensis</name>
    <dbReference type="NCBI Taxonomy" id="137265"/>
    <lineage>
        <taxon>Bacteria</taxon>
        <taxon>Bacillati</taxon>
        <taxon>Actinomycetota</taxon>
        <taxon>Actinomycetes</taxon>
        <taxon>Micromonosporales</taxon>
        <taxon>Micromonosporaceae</taxon>
        <taxon>Asanoa</taxon>
    </lineage>
</organism>
<dbReference type="Gene3D" id="3.40.50.300">
    <property type="entry name" value="P-loop containing nucleotide triphosphate hydrolases"/>
    <property type="match status" value="2"/>
</dbReference>
<evidence type="ECO:0000313" key="6">
    <source>
        <dbReference type="EMBL" id="SDZ22753.1"/>
    </source>
</evidence>
<sequence length="873" mass="91363">MASARSRLVAEVRASLAVARGQARTASAIAESRRAAALDRLRAVRDAHLACVNGLGAQRERARRAIEADFGAAARRLADELASFSSDHTQVRLGTVSAPGCEVVLPALVPLLDHGHLWFTGPASDVDAAVRTVLLRVLTAAAPGWVRLTVYDPERLGGTLSGFAPLGAASLVRFVGPGGLAAALDELVDEIQRLNALVLAAGHTTVAALSPRPAPWSVVVLLGDAATADELTPAARAQLDRVVRLGPPCGIHVVGRGLPLPSAPTVVRVSVTSGRAVSQAVADLPITLDRPPSASEIATHCRAVAAAATSGPPAATFEELLPESYWTCGAADEVSAPVGTSLGGSSLVSLGLGDDPPHALIGGPSGSGKTNLVYAWLGALCARYSPDELALYLLDFKEGVSFARFAPSARDESWLPHVRLVGVNINNDREFGLALLRHLGDELRVRAAAAKRFDATKLAELRAEDPDSRWPRIVAVIDEFQVLLTGRDAVTTEAVTLLEDLARRGRSQGIHLVLASQDVSGIEALWGRAGLVAQFTLRVALPKARRILAETNLAAETIPRFTAVVNADSGVTPANQVVRVPDASDRALWRTLQHEMWAHRPPDSPAPRLFDGDAVPLLPAPSSLSSSAVLGETIDVGARPAVFPLTRAPGRNLAVLGTRATEATAILTAAALSLSAGSPSFSVVCLDEGVAGAAATLCAALPGGRFFDRCTVGELVAELSAALDSPTDVVGQHVVIGFAWDARPPGIDLKPLLSRGAEQGIHVLGWWRTVARLRDDLGGPGSRTDPIGGWVALDVHGTDLSALSPQPGGPTWYPRERRALFFDRSSDRAPQVIVPYEIPADRLAASPTALPAQNRGTRLTDPANSDNAAGGTR</sequence>
<feature type="region of interest" description="Disordered" evidence="4">
    <location>
        <begin position="844"/>
        <end position="873"/>
    </location>
</feature>
<dbReference type="Proteomes" id="UP000199632">
    <property type="component" value="Unassembled WGS sequence"/>
</dbReference>
<proteinExistence type="predicted"/>
<dbReference type="InterPro" id="IPR027417">
    <property type="entry name" value="P-loop_NTPase"/>
</dbReference>
<dbReference type="OrthoDB" id="9807790at2"/>
<dbReference type="InterPro" id="IPR002543">
    <property type="entry name" value="FtsK_dom"/>
</dbReference>
<evidence type="ECO:0000256" key="4">
    <source>
        <dbReference type="SAM" id="MobiDB-lite"/>
    </source>
</evidence>
<dbReference type="GO" id="GO:0003677">
    <property type="term" value="F:DNA binding"/>
    <property type="evidence" value="ECO:0007669"/>
    <property type="project" value="InterPro"/>
</dbReference>
<dbReference type="Pfam" id="PF01580">
    <property type="entry name" value="FtsK_SpoIIIE"/>
    <property type="match status" value="1"/>
</dbReference>
<evidence type="ECO:0000256" key="1">
    <source>
        <dbReference type="ARBA" id="ARBA00022741"/>
    </source>
</evidence>
<accession>A0A1H3RB57</accession>
<dbReference type="EMBL" id="FNQB01000002">
    <property type="protein sequence ID" value="SDZ22753.1"/>
    <property type="molecule type" value="Genomic_DNA"/>
</dbReference>
<dbReference type="CDD" id="cd01127">
    <property type="entry name" value="TrwB_TraG_TraD_VirD4"/>
    <property type="match status" value="1"/>
</dbReference>
<dbReference type="SUPFAM" id="SSF52540">
    <property type="entry name" value="P-loop containing nucleoside triphosphate hydrolases"/>
    <property type="match status" value="1"/>
</dbReference>
<dbReference type="RefSeq" id="WP_090793579.1">
    <property type="nucleotide sequence ID" value="NZ_BOND01000008.1"/>
</dbReference>
<dbReference type="GO" id="GO:0005524">
    <property type="term" value="F:ATP binding"/>
    <property type="evidence" value="ECO:0007669"/>
    <property type="project" value="UniProtKB-UniRule"/>
</dbReference>
<feature type="domain" description="FtsK" evidence="5">
    <location>
        <begin position="345"/>
        <end position="550"/>
    </location>
</feature>
<feature type="compositionally biased region" description="Polar residues" evidence="4">
    <location>
        <begin position="854"/>
        <end position="867"/>
    </location>
</feature>
<gene>
    <name evidence="6" type="ORF">SAMN05421684_3660</name>
</gene>
<name>A0A1H3RB57_9ACTN</name>
<dbReference type="PROSITE" id="PS50901">
    <property type="entry name" value="FTSK"/>
    <property type="match status" value="1"/>
</dbReference>
<keyword evidence="1 3" id="KW-0547">Nucleotide-binding</keyword>